<proteinExistence type="predicted"/>
<dbReference type="PANTHER" id="PTHR34502">
    <property type="entry name" value="DUF6594 DOMAIN-CONTAINING PROTEIN-RELATED"/>
    <property type="match status" value="1"/>
</dbReference>
<protein>
    <recommendedName>
        <fullName evidence="3">DUF6594 domain-containing protein</fullName>
    </recommendedName>
</protein>
<dbReference type="InterPro" id="IPR046529">
    <property type="entry name" value="DUF6594"/>
</dbReference>
<keyword evidence="2" id="KW-0472">Membrane</keyword>
<gene>
    <name evidence="4" type="ORF">LSUE1_G007072</name>
</gene>
<comment type="caution">
    <text evidence="4">The sequence shown here is derived from an EMBL/GenBank/DDBJ whole genome shotgun (WGS) entry which is preliminary data.</text>
</comment>
<dbReference type="AlphaFoldDB" id="A0A8T9C643"/>
<keyword evidence="2" id="KW-1133">Transmembrane helix</keyword>
<keyword evidence="5" id="KW-1185">Reference proteome</keyword>
<evidence type="ECO:0000313" key="5">
    <source>
        <dbReference type="Proteomes" id="UP000469558"/>
    </source>
</evidence>
<feature type="transmembrane region" description="Helical" evidence="2">
    <location>
        <begin position="255"/>
        <end position="278"/>
    </location>
</feature>
<name>A0A8T9C643_9HELO</name>
<dbReference type="OrthoDB" id="3533814at2759"/>
<evidence type="ECO:0000313" key="4">
    <source>
        <dbReference type="EMBL" id="TVY81165.1"/>
    </source>
</evidence>
<organism evidence="4 5">
    <name type="scientific">Lachnellula suecica</name>
    <dbReference type="NCBI Taxonomy" id="602035"/>
    <lineage>
        <taxon>Eukaryota</taxon>
        <taxon>Fungi</taxon>
        <taxon>Dikarya</taxon>
        <taxon>Ascomycota</taxon>
        <taxon>Pezizomycotina</taxon>
        <taxon>Leotiomycetes</taxon>
        <taxon>Helotiales</taxon>
        <taxon>Lachnaceae</taxon>
        <taxon>Lachnellula</taxon>
    </lineage>
</organism>
<evidence type="ECO:0000259" key="3">
    <source>
        <dbReference type="Pfam" id="PF20237"/>
    </source>
</evidence>
<accession>A0A8T9C643</accession>
<feature type="transmembrane region" description="Helical" evidence="2">
    <location>
        <begin position="284"/>
        <end position="305"/>
    </location>
</feature>
<reference evidence="4 5" key="1">
    <citation type="submission" date="2018-05" db="EMBL/GenBank/DDBJ databases">
        <title>Genome sequencing and assembly of the regulated plant pathogen Lachnellula willkommii and related sister species for the development of diagnostic species identification markers.</title>
        <authorList>
            <person name="Giroux E."/>
            <person name="Bilodeau G."/>
        </authorList>
    </citation>
    <scope>NUCLEOTIDE SEQUENCE [LARGE SCALE GENOMIC DNA]</scope>
    <source>
        <strain evidence="4 5">CBS 268.59</strain>
    </source>
</reference>
<feature type="transmembrane region" description="Helical" evidence="2">
    <location>
        <begin position="312"/>
        <end position="330"/>
    </location>
</feature>
<feature type="region of interest" description="Disordered" evidence="1">
    <location>
        <begin position="28"/>
        <end position="62"/>
    </location>
</feature>
<feature type="compositionally biased region" description="Polar residues" evidence="1">
    <location>
        <begin position="28"/>
        <end position="45"/>
    </location>
</feature>
<evidence type="ECO:0000256" key="1">
    <source>
        <dbReference type="SAM" id="MobiDB-lite"/>
    </source>
</evidence>
<dbReference type="EMBL" id="QGMK01000534">
    <property type="protein sequence ID" value="TVY81165.1"/>
    <property type="molecule type" value="Genomic_DNA"/>
</dbReference>
<evidence type="ECO:0000256" key="2">
    <source>
        <dbReference type="SAM" id="Phobius"/>
    </source>
</evidence>
<dbReference type="Proteomes" id="UP000469558">
    <property type="component" value="Unassembled WGS sequence"/>
</dbReference>
<keyword evidence="2" id="KW-0812">Transmembrane</keyword>
<feature type="domain" description="DUF6594" evidence="3">
    <location>
        <begin position="67"/>
        <end position="324"/>
    </location>
</feature>
<dbReference type="PANTHER" id="PTHR34502:SF3">
    <property type="entry name" value="DUF6594 DOMAIN-CONTAINING PROTEIN"/>
    <property type="match status" value="1"/>
</dbReference>
<sequence length="335" mass="37587">MTQMPPSPFSSNSCDIADQNFGAELKQTTSATSLDDFSDASTVGNPSDLETGLGQEQPEDEGATCGWPQVGAFVNSCDSFGIYRKFGQSHARILSVYMAEITILEAQIDELDQKDSECESTLYRLKTTYHREGLDATKRDLLAKLEQKLLAYNTLLLQHQQVKSLAPTPTRDHESVFRWFWKHQPVDLEEYSYLLQPDDFVTLVPAKRNRFEEFIRGNIELRPISWLKPFLRSKQQPNGSNDPAVQFFSVARINIFGRLIVVFFAVTVLFVPVILFLLTSMSRASMSFVVLAFVFVFSIMMSLLTDAGIPEIFVGTATYCAVIVTFLGNLQNNGG</sequence>
<dbReference type="Pfam" id="PF20237">
    <property type="entry name" value="DUF6594"/>
    <property type="match status" value="1"/>
</dbReference>